<feature type="domain" description="RecF/RecN/SMC N-terminal" evidence="4">
    <location>
        <begin position="2"/>
        <end position="143"/>
    </location>
</feature>
<keyword evidence="2" id="KW-0238">DNA-binding</keyword>
<evidence type="ECO:0000259" key="4">
    <source>
        <dbReference type="Pfam" id="PF02463"/>
    </source>
</evidence>
<dbReference type="InterPro" id="IPR003395">
    <property type="entry name" value="RecF/RecN/SMC_N"/>
</dbReference>
<dbReference type="InterPro" id="IPR050308">
    <property type="entry name" value="MukB/SMC"/>
</dbReference>
<dbReference type="SUPFAM" id="SSF57997">
    <property type="entry name" value="Tropomyosin"/>
    <property type="match status" value="1"/>
</dbReference>
<proteinExistence type="predicted"/>
<dbReference type="SUPFAM" id="SSF52540">
    <property type="entry name" value="P-loop containing nucleoside triphosphate hydrolases"/>
    <property type="match status" value="1"/>
</dbReference>
<dbReference type="AlphaFoldDB" id="A0A381VKB0"/>
<dbReference type="PANTHER" id="PTHR42963">
    <property type="entry name" value="CHROMOSOME PARTITION PROTEIN MUKB"/>
    <property type="match status" value="1"/>
</dbReference>
<evidence type="ECO:0000313" key="5">
    <source>
        <dbReference type="EMBL" id="SVA40107.1"/>
    </source>
</evidence>
<evidence type="ECO:0000256" key="1">
    <source>
        <dbReference type="ARBA" id="ARBA00022490"/>
    </source>
</evidence>
<gene>
    <name evidence="5" type="ORF">METZ01_LOCUS92961</name>
</gene>
<accession>A0A381VKB0</accession>
<organism evidence="5">
    <name type="scientific">marine metagenome</name>
    <dbReference type="NCBI Taxonomy" id="408172"/>
    <lineage>
        <taxon>unclassified sequences</taxon>
        <taxon>metagenomes</taxon>
        <taxon>ecological metagenomes</taxon>
    </lineage>
</organism>
<evidence type="ECO:0000256" key="2">
    <source>
        <dbReference type="ARBA" id="ARBA00023125"/>
    </source>
</evidence>
<dbReference type="GO" id="GO:0003677">
    <property type="term" value="F:DNA binding"/>
    <property type="evidence" value="ECO:0007669"/>
    <property type="project" value="UniProtKB-KW"/>
</dbReference>
<keyword evidence="1" id="KW-0963">Cytoplasm</keyword>
<feature type="non-terminal residue" evidence="5">
    <location>
        <position position="442"/>
    </location>
</feature>
<dbReference type="GO" id="GO:0005737">
    <property type="term" value="C:cytoplasm"/>
    <property type="evidence" value="ECO:0007669"/>
    <property type="project" value="TreeGrafter"/>
</dbReference>
<protein>
    <recommendedName>
        <fullName evidence="4">RecF/RecN/SMC N-terminal domain-containing protein</fullName>
    </recommendedName>
</protein>
<dbReference type="PANTHER" id="PTHR42963:SF1">
    <property type="entry name" value="DUF4476 DOMAIN-CONTAINING PROTEIN"/>
    <property type="match status" value="1"/>
</dbReference>
<dbReference type="InterPro" id="IPR027417">
    <property type="entry name" value="P-loop_NTPase"/>
</dbReference>
<reference evidence="5" key="1">
    <citation type="submission" date="2018-05" db="EMBL/GenBank/DDBJ databases">
        <authorList>
            <person name="Lanie J.A."/>
            <person name="Ng W.-L."/>
            <person name="Kazmierczak K.M."/>
            <person name="Andrzejewski T.M."/>
            <person name="Davidsen T.M."/>
            <person name="Wayne K.J."/>
            <person name="Tettelin H."/>
            <person name="Glass J.I."/>
            <person name="Rusch D."/>
            <person name="Podicherti R."/>
            <person name="Tsui H.-C.T."/>
            <person name="Winkler M.E."/>
        </authorList>
    </citation>
    <scope>NUCLEOTIDE SEQUENCE</scope>
</reference>
<dbReference type="Pfam" id="PF02463">
    <property type="entry name" value="SMC_N"/>
    <property type="match status" value="1"/>
</dbReference>
<sequence length="442" mass="50722">MYLKNLELEGFKSFADSTNLEFKNGFTAIVGPNGCGKSNVSDAIRWAIGEQRSKTLRSTRITDLIFNGSGSRKPVNRAEISITLSNVPAGIRIAGVPNMAEDVKVTRCYHRSGESEFYINQIPCRLKDITDFLLDAGISPKVLTIIEQGHIQDIITSKPEERRILIEEAAGILKFKSRKNDAVRKLDSSRQNLERVADIVQELHRQVESLKRQAAKAERYKNFKAEIKELSLQLFAVKIKRFQVQLKTIEQELEEQTQKKTEWSTRYATFENQLLKLNIEIEESLNRLNSLREDIHKLTTQISSNEQTITFKKEQQAEAREDIEAASGEITRMEEEVESLLQQTDNQQKKLSDTSKEINDQEKNLEQLKEISEQKRDALQTIQDRVQVGERKVFELYQQTAGSNNKLTELKTKCQGIELHKQNLSKEKEEILNLIQNNQSTL</sequence>
<name>A0A381VKB0_9ZZZZ</name>
<feature type="coiled-coil region" evidence="3">
    <location>
        <begin position="186"/>
        <end position="441"/>
    </location>
</feature>
<dbReference type="Gene3D" id="3.40.50.300">
    <property type="entry name" value="P-loop containing nucleotide triphosphate hydrolases"/>
    <property type="match status" value="1"/>
</dbReference>
<dbReference type="EMBL" id="UINC01008925">
    <property type="protein sequence ID" value="SVA40107.1"/>
    <property type="molecule type" value="Genomic_DNA"/>
</dbReference>
<evidence type="ECO:0000256" key="3">
    <source>
        <dbReference type="SAM" id="Coils"/>
    </source>
</evidence>
<keyword evidence="3" id="KW-0175">Coiled coil</keyword>
<dbReference type="Gene3D" id="1.10.287.1490">
    <property type="match status" value="1"/>
</dbReference>